<dbReference type="Pfam" id="PF23679">
    <property type="entry name" value="UPA-FIIND"/>
    <property type="match status" value="2"/>
</dbReference>
<dbReference type="PROSITE" id="PS51830">
    <property type="entry name" value="FIIND"/>
    <property type="match status" value="2"/>
</dbReference>
<dbReference type="Gene3D" id="1.10.533.10">
    <property type="entry name" value="Death Domain, Fas"/>
    <property type="match status" value="1"/>
</dbReference>
<evidence type="ECO:0000256" key="5">
    <source>
        <dbReference type="ARBA" id="ARBA00023198"/>
    </source>
</evidence>
<dbReference type="Pfam" id="PF13553">
    <property type="entry name" value="FIIND"/>
    <property type="match status" value="2"/>
</dbReference>
<dbReference type="InterPro" id="IPR011029">
    <property type="entry name" value="DEATH-like_dom_sf"/>
</dbReference>
<dbReference type="InterPro" id="IPR001315">
    <property type="entry name" value="CARD"/>
</dbReference>
<dbReference type="Pfam" id="PF00619">
    <property type="entry name" value="CARD"/>
    <property type="match status" value="1"/>
</dbReference>
<dbReference type="Proteomes" id="UP000824219">
    <property type="component" value="Linkage Group LG28"/>
</dbReference>
<dbReference type="InterPro" id="IPR051249">
    <property type="entry name" value="NLRP_Inflammasome"/>
</dbReference>
<feature type="domain" description="CARD" evidence="6">
    <location>
        <begin position="460"/>
        <end position="543"/>
    </location>
</feature>
<evidence type="ECO:0000256" key="1">
    <source>
        <dbReference type="ARBA" id="ARBA00004514"/>
    </source>
</evidence>
<reference evidence="8 9" key="1">
    <citation type="submission" date="2021-06" db="EMBL/GenBank/DDBJ databases">
        <title>Chromosome-level genome assembly of the red-tail catfish (Hemibagrus wyckioides).</title>
        <authorList>
            <person name="Shao F."/>
        </authorList>
    </citation>
    <scope>NUCLEOTIDE SEQUENCE [LARGE SCALE GENOMIC DNA]</scope>
    <source>
        <strain evidence="8">EC202008001</strain>
        <tissue evidence="8">Blood</tissue>
    </source>
</reference>
<dbReference type="OrthoDB" id="8891580at2759"/>
<evidence type="ECO:0000256" key="3">
    <source>
        <dbReference type="ARBA" id="ARBA00022588"/>
    </source>
</evidence>
<proteinExistence type="predicted"/>
<feature type="domain" description="FIIND" evidence="7">
    <location>
        <begin position="1"/>
        <end position="225"/>
    </location>
</feature>
<dbReference type="GO" id="GO:0006954">
    <property type="term" value="P:inflammatory response"/>
    <property type="evidence" value="ECO:0007669"/>
    <property type="project" value="UniProtKB-KW"/>
</dbReference>
<dbReference type="GO" id="GO:0045087">
    <property type="term" value="P:innate immune response"/>
    <property type="evidence" value="ECO:0007669"/>
    <property type="project" value="UniProtKB-KW"/>
</dbReference>
<dbReference type="CDD" id="cd08330">
    <property type="entry name" value="CARD_ASC_NALP1"/>
    <property type="match status" value="1"/>
</dbReference>
<dbReference type="PANTHER" id="PTHR46985:SF2">
    <property type="entry name" value="APOPTOSIS-ASSOCIATED SPECK-LIKE PROTEIN CONTAINING A CARD"/>
    <property type="match status" value="1"/>
</dbReference>
<dbReference type="SUPFAM" id="SSF47986">
    <property type="entry name" value="DEATH domain"/>
    <property type="match status" value="1"/>
</dbReference>
<evidence type="ECO:0000313" key="9">
    <source>
        <dbReference type="Proteomes" id="UP000824219"/>
    </source>
</evidence>
<accession>A0A9D3N1S5</accession>
<dbReference type="InterPro" id="IPR033516">
    <property type="entry name" value="CARD8/ASC/NALP1_CARD"/>
</dbReference>
<keyword evidence="5" id="KW-0395">Inflammatory response</keyword>
<evidence type="ECO:0000313" key="8">
    <source>
        <dbReference type="EMBL" id="KAG7314431.1"/>
    </source>
</evidence>
<keyword evidence="9" id="KW-1185">Reference proteome</keyword>
<evidence type="ECO:0000256" key="4">
    <source>
        <dbReference type="ARBA" id="ARBA00022859"/>
    </source>
</evidence>
<dbReference type="AlphaFoldDB" id="A0A9D3N1S5"/>
<name>A0A9D3N1S5_9TELE</name>
<evidence type="ECO:0000259" key="7">
    <source>
        <dbReference type="PROSITE" id="PS51830"/>
    </source>
</evidence>
<feature type="domain" description="FIIND" evidence="7">
    <location>
        <begin position="227"/>
        <end position="456"/>
    </location>
</feature>
<gene>
    <name evidence="8" type="ORF">KOW79_021734</name>
</gene>
<evidence type="ECO:0000256" key="2">
    <source>
        <dbReference type="ARBA" id="ARBA00022490"/>
    </source>
</evidence>
<keyword evidence="4" id="KW-0391">Immunity</keyword>
<comment type="caution">
    <text evidence="8">The sequence shown here is derived from an EMBL/GenBank/DDBJ whole genome shotgun (WGS) entry which is preliminary data.</text>
</comment>
<evidence type="ECO:0000259" key="6">
    <source>
        <dbReference type="PROSITE" id="PS50209"/>
    </source>
</evidence>
<protein>
    <submittedName>
        <fullName evidence="8">Uncharacterized protein</fullName>
    </submittedName>
</protein>
<keyword evidence="2" id="KW-0963">Cytoplasm</keyword>
<keyword evidence="3" id="KW-0399">Innate immunity</keyword>
<dbReference type="PANTHER" id="PTHR46985">
    <property type="entry name" value="NACHT, LRR AND PYD DOMAINS-CONTAINING PROTEIN 1"/>
    <property type="match status" value="1"/>
</dbReference>
<dbReference type="EMBL" id="JAHKSW010000028">
    <property type="protein sequence ID" value="KAG7314431.1"/>
    <property type="molecule type" value="Genomic_DNA"/>
</dbReference>
<organism evidence="8 9">
    <name type="scientific">Hemibagrus wyckioides</name>
    <dbReference type="NCBI Taxonomy" id="337641"/>
    <lineage>
        <taxon>Eukaryota</taxon>
        <taxon>Metazoa</taxon>
        <taxon>Chordata</taxon>
        <taxon>Craniata</taxon>
        <taxon>Vertebrata</taxon>
        <taxon>Euteleostomi</taxon>
        <taxon>Actinopterygii</taxon>
        <taxon>Neopterygii</taxon>
        <taxon>Teleostei</taxon>
        <taxon>Ostariophysi</taxon>
        <taxon>Siluriformes</taxon>
        <taxon>Bagridae</taxon>
        <taxon>Hemibagrus</taxon>
    </lineage>
</organism>
<sequence>MYKIVSWDSSVLDGLGHMEPAGPLYSIECHKGSIHHLHLPHCETRTDVVKLTVAHVTGGKVEILQPLKVTNSHVIIEIQHLSCFGLLKSLLLPAYPIRAQVLLFFEKSLSKLHIHLLKRSIPVEEVQKRHESISYIPTSSKCILTPGKKYRPCCKTTDHKYVSQPEDETFDRARDPNYHPTFEVFLKPEVNKVTLSLLDENGVVVWKPRDVVLTGTQRSTASKNSAGEGRVMYQTVPWDSHVLKGLGHMEPAGPLYSIECSKGSIHRLHLPHCETRTDVVKLTVAHVTGGNVEMLQPLKITNTHVIIEVQNLSPFGLLKALLWPAYPIRAQVLLFFEKSLRKLHIHLLPGNVPVEEVQKRHENIRYITTSSKCELTPGKKYRPCCRNNDREYDSQPEDEKFERDYGPNYHPTFEVFLNTGVRKVTLSLFDENGLVVWKPRDVKLTGTQRAATSKHSPGADFVDKYTAELIQKVPSVMEIVDHFRDMGLTSEMYNKIHAEATTQDQMREFYNYLNSAGRAAKAKFYQILQQKHFGLVTELESGSGLD</sequence>
<dbReference type="GO" id="GO:0042981">
    <property type="term" value="P:regulation of apoptotic process"/>
    <property type="evidence" value="ECO:0007669"/>
    <property type="project" value="InterPro"/>
</dbReference>
<comment type="subcellular location">
    <subcellularLocation>
        <location evidence="1">Cytoplasm</location>
        <location evidence="1">Cytosol</location>
    </subcellularLocation>
</comment>
<dbReference type="PROSITE" id="PS50209">
    <property type="entry name" value="CARD"/>
    <property type="match status" value="1"/>
</dbReference>
<dbReference type="InterPro" id="IPR025307">
    <property type="entry name" value="FIIND_dom"/>
</dbReference>
<dbReference type="GO" id="GO:0005829">
    <property type="term" value="C:cytosol"/>
    <property type="evidence" value="ECO:0007669"/>
    <property type="project" value="UniProtKB-SubCell"/>
</dbReference>